<dbReference type="InterPro" id="IPR052036">
    <property type="entry name" value="Hydrolase/PRTase-associated"/>
</dbReference>
<dbReference type="Pfam" id="PF05139">
    <property type="entry name" value="Erythro_esteras"/>
    <property type="match status" value="1"/>
</dbReference>
<accession>A0A1J5T9Q7</accession>
<comment type="caution">
    <text evidence="1">The sequence shown here is derived from an EMBL/GenBank/DDBJ whole genome shotgun (WGS) entry which is preliminary data.</text>
</comment>
<reference evidence="1" key="1">
    <citation type="submission" date="2016-10" db="EMBL/GenBank/DDBJ databases">
        <title>Sequence of Gallionella enrichment culture.</title>
        <authorList>
            <person name="Poehlein A."/>
            <person name="Muehling M."/>
            <person name="Daniel R."/>
        </authorList>
    </citation>
    <scope>NUCLEOTIDE SEQUENCE</scope>
</reference>
<dbReference type="PIRSF" id="PIRSF036794">
    <property type="entry name" value="UCP_erythr_ester"/>
    <property type="match status" value="1"/>
</dbReference>
<dbReference type="GO" id="GO:0046677">
    <property type="term" value="P:response to antibiotic"/>
    <property type="evidence" value="ECO:0007669"/>
    <property type="project" value="InterPro"/>
</dbReference>
<dbReference type="PANTHER" id="PTHR31299">
    <property type="entry name" value="ESTERASE, PUTATIVE (AFU_ORTHOLOGUE AFUA_1G05850)-RELATED"/>
    <property type="match status" value="1"/>
</dbReference>
<dbReference type="Gene3D" id="3.30.1870.10">
    <property type="entry name" value="EreA-like, domain 2"/>
    <property type="match status" value="1"/>
</dbReference>
<dbReference type="Gene3D" id="1.20.1440.30">
    <property type="entry name" value="Biosynthetic Protein domain"/>
    <property type="match status" value="1"/>
</dbReference>
<gene>
    <name evidence="1" type="ORF">GALL_17870</name>
</gene>
<dbReference type="EMBL" id="MLJW01000004">
    <property type="protein sequence ID" value="OIR17569.1"/>
    <property type="molecule type" value="Genomic_DNA"/>
</dbReference>
<dbReference type="AlphaFoldDB" id="A0A1J5T9Q7"/>
<dbReference type="SUPFAM" id="SSF159501">
    <property type="entry name" value="EreA/ChaN-like"/>
    <property type="match status" value="1"/>
</dbReference>
<sequence>MIPLSTNIISSAIRRNASLILGQTEDYNALANLVDDVDIVLLGEASHGTSEFYHERATITKLLITQYGFNAIAIEGDWPDAYRVNQYVKGQLNDITAKQSLDGFRRFPTWMWCNREVLSFVEWLHYHNHQLSSEKQVGFYGLDLYSMHASMDAVVKYLNKIDPEAAIRARQRYACFDHFGINPQNYAYATSFGAAEACEQEVIQQLHDLRSKSNEYQQNDGRLAADEYFFAEQNAKLVKNVEKYYRLMFNRDVSSWNLRDRHMVDTLEALDKHLTSQNGKAKIVVWAHNSHVGDARATEMGARGEYNIGQLVREHYGKWAVNIGFTTYTGTVTAASDWDEPGQRRRVRPALPGSYESLLHDVEIPAYLLKFDGHDPSNQDLVTELLTPRLERAIGVVYRPETERLSHYFLASLPEQFDAVIHIDETQAVEPLDLTEHWQVDEEPETYPFGI</sequence>
<proteinExistence type="predicted"/>
<dbReference type="CDD" id="cd14728">
    <property type="entry name" value="Ere-like"/>
    <property type="match status" value="1"/>
</dbReference>
<protein>
    <submittedName>
        <fullName evidence="1">Erythromycin esterase</fullName>
    </submittedName>
</protein>
<name>A0A1J5T9Q7_9ZZZZ</name>
<dbReference type="InterPro" id="IPR014622">
    <property type="entry name" value="UCP036794_erythomycin"/>
</dbReference>
<dbReference type="PANTHER" id="PTHR31299:SF0">
    <property type="entry name" value="ESTERASE, PUTATIVE (AFU_ORTHOLOGUE AFUA_1G05850)-RELATED"/>
    <property type="match status" value="1"/>
</dbReference>
<evidence type="ECO:0000313" key="1">
    <source>
        <dbReference type="EMBL" id="OIR17569.1"/>
    </source>
</evidence>
<dbReference type="InterPro" id="IPR007815">
    <property type="entry name" value="Emycin_Estase"/>
</dbReference>
<dbReference type="Gene3D" id="3.40.1660.10">
    <property type="entry name" value="EreA-like (biosynthetic domain)"/>
    <property type="match status" value="1"/>
</dbReference>
<organism evidence="1">
    <name type="scientific">mine drainage metagenome</name>
    <dbReference type="NCBI Taxonomy" id="410659"/>
    <lineage>
        <taxon>unclassified sequences</taxon>
        <taxon>metagenomes</taxon>
        <taxon>ecological metagenomes</taxon>
    </lineage>
</organism>